<reference evidence="7 8" key="1">
    <citation type="submission" date="2018-05" db="EMBL/GenBank/DDBJ databases">
        <title>Brumimicrobium oceani sp. nov., isolated from coastal sediment.</title>
        <authorList>
            <person name="Kou Y."/>
        </authorList>
    </citation>
    <scope>NUCLEOTIDE SEQUENCE [LARGE SCALE GENOMIC DNA]</scope>
    <source>
        <strain evidence="7 8">C305</strain>
    </source>
</reference>
<evidence type="ECO:0000256" key="2">
    <source>
        <dbReference type="ARBA" id="ARBA00022475"/>
    </source>
</evidence>
<evidence type="ECO:0008006" key="9">
    <source>
        <dbReference type="Google" id="ProtNLM"/>
    </source>
</evidence>
<dbReference type="Pfam" id="PF03739">
    <property type="entry name" value="LptF_LptG"/>
    <property type="match status" value="1"/>
</dbReference>
<keyword evidence="2" id="KW-1003">Cell membrane</keyword>
<gene>
    <name evidence="7" type="ORF">DIT68_03025</name>
</gene>
<dbReference type="InterPro" id="IPR005495">
    <property type="entry name" value="LptG/LptF_permease"/>
</dbReference>
<dbReference type="AlphaFoldDB" id="A0A2U2XES0"/>
<reference evidence="7 8" key="2">
    <citation type="submission" date="2018-05" db="EMBL/GenBank/DDBJ databases">
        <authorList>
            <person name="Lanie J.A."/>
            <person name="Ng W.-L."/>
            <person name="Kazmierczak K.M."/>
            <person name="Andrzejewski T.M."/>
            <person name="Davidsen T.M."/>
            <person name="Wayne K.J."/>
            <person name="Tettelin H."/>
            <person name="Glass J.I."/>
            <person name="Rusch D."/>
            <person name="Podicherti R."/>
            <person name="Tsui H.-C.T."/>
            <person name="Winkler M.E."/>
        </authorList>
    </citation>
    <scope>NUCLEOTIDE SEQUENCE [LARGE SCALE GENOMIC DNA]</scope>
    <source>
        <strain evidence="7 8">C305</strain>
    </source>
</reference>
<organism evidence="7 8">
    <name type="scientific">Brumimicrobium oceani</name>
    <dbReference type="NCBI Taxonomy" id="2100725"/>
    <lineage>
        <taxon>Bacteria</taxon>
        <taxon>Pseudomonadati</taxon>
        <taxon>Bacteroidota</taxon>
        <taxon>Flavobacteriia</taxon>
        <taxon>Flavobacteriales</taxon>
        <taxon>Crocinitomicaceae</taxon>
        <taxon>Brumimicrobium</taxon>
    </lineage>
</organism>
<feature type="transmembrane region" description="Helical" evidence="6">
    <location>
        <begin position="455"/>
        <end position="474"/>
    </location>
</feature>
<dbReference type="GO" id="GO:0043190">
    <property type="term" value="C:ATP-binding cassette (ABC) transporter complex"/>
    <property type="evidence" value="ECO:0007669"/>
    <property type="project" value="TreeGrafter"/>
</dbReference>
<feature type="transmembrane region" description="Helical" evidence="6">
    <location>
        <begin position="53"/>
        <end position="78"/>
    </location>
</feature>
<proteinExistence type="predicted"/>
<feature type="transmembrane region" description="Helical" evidence="6">
    <location>
        <begin position="486"/>
        <end position="504"/>
    </location>
</feature>
<dbReference type="EMBL" id="QFRJ01000002">
    <property type="protein sequence ID" value="PWH86230.1"/>
    <property type="molecule type" value="Genomic_DNA"/>
</dbReference>
<comment type="caution">
    <text evidence="7">The sequence shown here is derived from an EMBL/GenBank/DDBJ whole genome shotgun (WGS) entry which is preliminary data.</text>
</comment>
<feature type="transmembrane region" description="Helical" evidence="6">
    <location>
        <begin position="99"/>
        <end position="118"/>
    </location>
</feature>
<evidence type="ECO:0000313" key="7">
    <source>
        <dbReference type="EMBL" id="PWH86230.1"/>
    </source>
</evidence>
<dbReference type="GO" id="GO:0015920">
    <property type="term" value="P:lipopolysaccharide transport"/>
    <property type="evidence" value="ECO:0007669"/>
    <property type="project" value="TreeGrafter"/>
</dbReference>
<feature type="transmembrane region" description="Helical" evidence="6">
    <location>
        <begin position="428"/>
        <end position="448"/>
    </location>
</feature>
<dbReference type="PANTHER" id="PTHR33529:SF6">
    <property type="entry name" value="YJGP_YJGQ FAMILY PERMEASE"/>
    <property type="match status" value="1"/>
</dbReference>
<evidence type="ECO:0000313" key="8">
    <source>
        <dbReference type="Proteomes" id="UP000245370"/>
    </source>
</evidence>
<evidence type="ECO:0000256" key="3">
    <source>
        <dbReference type="ARBA" id="ARBA00022692"/>
    </source>
</evidence>
<dbReference type="PANTHER" id="PTHR33529">
    <property type="entry name" value="SLR0882 PROTEIN-RELATED"/>
    <property type="match status" value="1"/>
</dbReference>
<dbReference type="RefSeq" id="WP_109358348.1">
    <property type="nucleotide sequence ID" value="NZ_QFRJ01000002.1"/>
</dbReference>
<keyword evidence="3 6" id="KW-0812">Transmembrane</keyword>
<evidence type="ECO:0000256" key="5">
    <source>
        <dbReference type="ARBA" id="ARBA00023136"/>
    </source>
</evidence>
<dbReference type="Proteomes" id="UP000245370">
    <property type="component" value="Unassembled WGS sequence"/>
</dbReference>
<accession>A0A2U2XES0</accession>
<keyword evidence="5 6" id="KW-0472">Membrane</keyword>
<name>A0A2U2XES0_9FLAO</name>
<keyword evidence="8" id="KW-1185">Reference proteome</keyword>
<evidence type="ECO:0000256" key="4">
    <source>
        <dbReference type="ARBA" id="ARBA00022989"/>
    </source>
</evidence>
<protein>
    <recommendedName>
        <fullName evidence="9">YjgP/YjgQ family permease</fullName>
    </recommendedName>
</protein>
<dbReference type="OrthoDB" id="1096108at2"/>
<keyword evidence="4 6" id="KW-1133">Transmembrane helix</keyword>
<sequence length="527" mass="59856">MKKLSIFFIKSFVGPFLATFFISMFMLVMQFLWKYIDDLMGKGLEISIILELLFYVSASLLPLALPLAILLSSLIVMGNLGESNELTALKSSGLSIYRILRPLTAVVIFIAIGTFYFSNYVIPIANYKWHSIIWDIQEKKMTSFLKPGSYTQEIDGFSIKIKEGKDNTFKDIIIHDRRVSSELKTIRADSGEFYQSENGEFLFFKLFNGDVIEELKSAPDFQDKKGATSGIFPSRKSDFKTATYKMDMSGFKLQRTKDDMFKNDYEMLNVFQINETVDSLHLVYNKLMDVLATNTKGKHPYFQAIEFNNSTLSDSARIEQREYSAKIDAQIKKQNQIKRVFAGELPTAADAEELETDTIIPGKKIDSSLVITPVYTFENMTEEKRVNTMSHMKTQLRNNIKGLEGHIDVEENRHRQLRKFEIEFHRKFALSFSIIVLFFVGAPLGAIVKRGGFGAPVVIAALLFMVYFVLITIGDGMANNGVILPFFGMWGPNIILTPVALLLLRSAANDRSVVVLPKIFKKKKTKE</sequence>
<evidence type="ECO:0000256" key="1">
    <source>
        <dbReference type="ARBA" id="ARBA00004651"/>
    </source>
</evidence>
<evidence type="ECO:0000256" key="6">
    <source>
        <dbReference type="SAM" id="Phobius"/>
    </source>
</evidence>
<feature type="transmembrane region" description="Helical" evidence="6">
    <location>
        <begin position="12"/>
        <end position="33"/>
    </location>
</feature>
<comment type="subcellular location">
    <subcellularLocation>
        <location evidence="1">Cell membrane</location>
        <topology evidence="1">Multi-pass membrane protein</topology>
    </subcellularLocation>
</comment>